<organism evidence="2 3">
    <name type="scientific">Streptococcus panodentis</name>
    <dbReference type="NCBI Taxonomy" id="1581472"/>
    <lineage>
        <taxon>Bacteria</taxon>
        <taxon>Bacillati</taxon>
        <taxon>Bacillota</taxon>
        <taxon>Bacilli</taxon>
        <taxon>Lactobacillales</taxon>
        <taxon>Streptococcaceae</taxon>
        <taxon>Streptococcus</taxon>
    </lineage>
</organism>
<name>A0ABS5AW88_9STRE</name>
<comment type="caution">
    <text evidence="2">The sequence shown here is derived from an EMBL/GenBank/DDBJ whole genome shotgun (WGS) entry which is preliminary data.</text>
</comment>
<dbReference type="EMBL" id="QFAY01000009">
    <property type="protein sequence ID" value="MBP2620849.1"/>
    <property type="molecule type" value="Genomic_DNA"/>
</dbReference>
<dbReference type="InterPro" id="IPR008490">
    <property type="entry name" value="Transposase_InsH_N"/>
</dbReference>
<feature type="domain" description="Transposase InsH N-terminal" evidence="1">
    <location>
        <begin position="7"/>
        <end position="42"/>
    </location>
</feature>
<dbReference type="Proteomes" id="UP001519349">
    <property type="component" value="Unassembled WGS sequence"/>
</dbReference>
<protein>
    <recommendedName>
        <fullName evidence="1">Transposase InsH N-terminal domain-containing protein</fullName>
    </recommendedName>
</protein>
<evidence type="ECO:0000259" key="1">
    <source>
        <dbReference type="Pfam" id="PF05598"/>
    </source>
</evidence>
<sequence>MGFAPCQTMKEIEMNIAFRWFLGIGFESKVPHFSTYGKNYERRFKDRAVVEAIFNHILSLCFHYHFEF</sequence>
<accession>A0ABS5AW88</accession>
<evidence type="ECO:0000313" key="2">
    <source>
        <dbReference type="EMBL" id="MBP2620849.1"/>
    </source>
</evidence>
<reference evidence="2 3" key="1">
    <citation type="submission" date="2018-05" db="EMBL/GenBank/DDBJ databases">
        <title>Draft genome sequence of Streptococcus panodentis CCUG 70867T.</title>
        <authorList>
            <person name="Salva-Serra F."/>
            <person name="Mendez V."/>
            <person name="Jaen-Luchoro D."/>
            <person name="Gonzales-Siles L."/>
            <person name="Karlsson R."/>
            <person name="Engstrom-Jakobsson H."/>
            <person name="Busquets A."/>
            <person name="Gomila M."/>
            <person name="Pineiro-Iglesias B."/>
            <person name="Bennasar-Figueras A."/>
            <person name="Seeger M."/>
            <person name="Moore E."/>
        </authorList>
    </citation>
    <scope>NUCLEOTIDE SEQUENCE [LARGE SCALE GENOMIC DNA]</scope>
    <source>
        <strain evidence="2 3">CCUG 70867</strain>
    </source>
</reference>
<evidence type="ECO:0000313" key="3">
    <source>
        <dbReference type="Proteomes" id="UP001519349"/>
    </source>
</evidence>
<gene>
    <name evidence="2" type="ORF">DHL47_05760</name>
</gene>
<proteinExistence type="predicted"/>
<keyword evidence="3" id="KW-1185">Reference proteome</keyword>
<dbReference type="Pfam" id="PF05598">
    <property type="entry name" value="DUF772"/>
    <property type="match status" value="1"/>
</dbReference>